<evidence type="ECO:0000313" key="4">
    <source>
        <dbReference type="Proteomes" id="UP000001396"/>
    </source>
</evidence>
<keyword evidence="2" id="KW-0472">Membrane</keyword>
<keyword evidence="4" id="KW-1185">Reference proteome</keyword>
<dbReference type="InParanoid" id="D3BJW8"/>
<evidence type="ECO:0000256" key="2">
    <source>
        <dbReference type="SAM" id="Phobius"/>
    </source>
</evidence>
<evidence type="ECO:0000313" key="3">
    <source>
        <dbReference type="EMBL" id="EFA78198.1"/>
    </source>
</evidence>
<proteinExistence type="predicted"/>
<comment type="caution">
    <text evidence="3">The sequence shown here is derived from an EMBL/GenBank/DDBJ whole genome shotgun (WGS) entry which is preliminary data.</text>
</comment>
<keyword evidence="2" id="KW-1133">Transmembrane helix</keyword>
<keyword evidence="2" id="KW-0812">Transmembrane</keyword>
<dbReference type="AlphaFoldDB" id="D3BJW8"/>
<sequence>MDLGAVETEELLAIIDEVKLSFVTNNEVANIDHSQSIHKEITNAFIQQQDELSIVVKDLTQKLIAFEKNEMNREDSDEVHNSKLKQYQDQRRAIQLSITQLENDILDLKKTLTLSKEQSAKLKEREQQLEKQKNQLIPYQEHLFALYSAISLIRWDIPSEQSMTQDNNVVTGIMSKPKYGKISKISLDPVIEDRFEMTERDFHYVATIHKNFLIIIINIRGVDKFVVGIIVVVLFVVVGVAVFAVKRDLAQLWCERSLVSGVLEILPVDRLKEWMTLDLVGTVAPTAKTTIDVDHNQLLNQVFRQRIKRWRYLLGDIALTHQLEDMVVLVANERRNTDEHLVDQDTE</sequence>
<reference evidence="3 4" key="1">
    <citation type="journal article" date="2011" name="Genome Res.">
        <title>Phylogeny-wide analysis of social amoeba genomes highlights ancient origins for complex intercellular communication.</title>
        <authorList>
            <person name="Heidel A.J."/>
            <person name="Lawal H.M."/>
            <person name="Felder M."/>
            <person name="Schilde C."/>
            <person name="Helps N.R."/>
            <person name="Tunggal B."/>
            <person name="Rivero F."/>
            <person name="John U."/>
            <person name="Schleicher M."/>
            <person name="Eichinger L."/>
            <person name="Platzer M."/>
            <person name="Noegel A.A."/>
            <person name="Schaap P."/>
            <person name="Gloeckner G."/>
        </authorList>
    </citation>
    <scope>NUCLEOTIDE SEQUENCE [LARGE SCALE GENOMIC DNA]</scope>
    <source>
        <strain evidence="4">ATCC 26659 / Pp 5 / PN500</strain>
    </source>
</reference>
<name>D3BJW8_HETP5</name>
<dbReference type="RefSeq" id="XP_020430324.1">
    <property type="nucleotide sequence ID" value="XM_020579649.1"/>
</dbReference>
<accession>D3BJW8</accession>
<protein>
    <submittedName>
        <fullName evidence="3">Uncharacterized protein</fullName>
    </submittedName>
</protein>
<dbReference type="EMBL" id="ADBJ01000038">
    <property type="protein sequence ID" value="EFA78198.1"/>
    <property type="molecule type" value="Genomic_DNA"/>
</dbReference>
<organism evidence="3 4">
    <name type="scientific">Heterostelium pallidum (strain ATCC 26659 / Pp 5 / PN500)</name>
    <name type="common">Cellular slime mold</name>
    <name type="synonym">Polysphondylium pallidum</name>
    <dbReference type="NCBI Taxonomy" id="670386"/>
    <lineage>
        <taxon>Eukaryota</taxon>
        <taxon>Amoebozoa</taxon>
        <taxon>Evosea</taxon>
        <taxon>Eumycetozoa</taxon>
        <taxon>Dictyostelia</taxon>
        <taxon>Acytosteliales</taxon>
        <taxon>Acytosteliaceae</taxon>
        <taxon>Heterostelium</taxon>
    </lineage>
</organism>
<evidence type="ECO:0000256" key="1">
    <source>
        <dbReference type="SAM" id="Coils"/>
    </source>
</evidence>
<dbReference type="Proteomes" id="UP000001396">
    <property type="component" value="Unassembled WGS sequence"/>
</dbReference>
<feature type="transmembrane region" description="Helical" evidence="2">
    <location>
        <begin position="225"/>
        <end position="245"/>
    </location>
</feature>
<gene>
    <name evidence="3" type="ORF">PPL_08848</name>
</gene>
<keyword evidence="1" id="KW-0175">Coiled coil</keyword>
<feature type="coiled-coil region" evidence="1">
    <location>
        <begin position="84"/>
        <end position="135"/>
    </location>
</feature>
<dbReference type="GeneID" id="31364325"/>